<evidence type="ECO:0000313" key="3">
    <source>
        <dbReference type="EMBL" id="CAF4066885.1"/>
    </source>
</evidence>
<comment type="caution">
    <text evidence="3">The sequence shown here is derived from an EMBL/GenBank/DDBJ whole genome shotgun (WGS) entry which is preliminary data.</text>
</comment>
<proteinExistence type="predicted"/>
<feature type="transmembrane region" description="Helical" evidence="1">
    <location>
        <begin position="603"/>
        <end position="628"/>
    </location>
</feature>
<keyword evidence="1" id="KW-0812">Transmembrane</keyword>
<feature type="chain" id="PRO_5036236076" evidence="2">
    <location>
        <begin position="20"/>
        <end position="1048"/>
    </location>
</feature>
<organism evidence="3 5">
    <name type="scientific">Rotaria magnacalcarata</name>
    <dbReference type="NCBI Taxonomy" id="392030"/>
    <lineage>
        <taxon>Eukaryota</taxon>
        <taxon>Metazoa</taxon>
        <taxon>Spiralia</taxon>
        <taxon>Gnathifera</taxon>
        <taxon>Rotifera</taxon>
        <taxon>Eurotatoria</taxon>
        <taxon>Bdelloidea</taxon>
        <taxon>Philodinida</taxon>
        <taxon>Philodinidae</taxon>
        <taxon>Rotaria</taxon>
    </lineage>
</organism>
<dbReference type="EMBL" id="CAJOBG010003510">
    <property type="protein sequence ID" value="CAF4066885.1"/>
    <property type="molecule type" value="Genomic_DNA"/>
</dbReference>
<evidence type="ECO:0000256" key="2">
    <source>
        <dbReference type="SAM" id="SignalP"/>
    </source>
</evidence>
<protein>
    <submittedName>
        <fullName evidence="3">Uncharacterized protein</fullName>
    </submittedName>
</protein>
<dbReference type="AlphaFoldDB" id="A0A819TLD7"/>
<feature type="transmembrane region" description="Helical" evidence="1">
    <location>
        <begin position="871"/>
        <end position="893"/>
    </location>
</feature>
<dbReference type="Proteomes" id="UP000663842">
    <property type="component" value="Unassembled WGS sequence"/>
</dbReference>
<accession>A0A819TLD7</accession>
<feature type="signal peptide" evidence="2">
    <location>
        <begin position="1"/>
        <end position="19"/>
    </location>
</feature>
<evidence type="ECO:0000313" key="4">
    <source>
        <dbReference type="EMBL" id="CAF4260159.1"/>
    </source>
</evidence>
<keyword evidence="5" id="KW-1185">Reference proteome</keyword>
<evidence type="ECO:0000256" key="1">
    <source>
        <dbReference type="SAM" id="Phobius"/>
    </source>
</evidence>
<sequence length="1048" mass="119527">MKVQDLLIMLLVIEWRVLAKEYTPKEGSRKSDVKMSLNDNFTVAAFNYDKFYVLYSVSNNSIKKYYKINYRENDVYVYSLSVLKTKSDQIMSFLQVVKNIKSNSVLLSRIDINVSEFHNSVNYQYRKSIDKVLNNIGQEHILIKVDTQEKYAYVFADSFILSYNLLTNELYQNNETNVVHCDGDNGSFIPHAADLRNKWAAMVGFHRIQNSSRNKPCLYIFKLPSLSLIQARSLDRSNILSSENMGYNHESIMSTSIDPSGMMIAIGQAQLDTVTIAFINDNNTPTNISEMFQIVEDVKLIDFGRSVAWLDDKGTLAVLVGKSGNRTGLQSEIQVFTNISSNPTSLSIIPKYIFPNNQQTLHTIPYKFGWRRRSYLFVLAQSRNLLILRDDGKLIHIPSADPGFCSMERVEVSEVYRELLTCLDSDICAPLQSAFLRKSSPTNESTSMVYSFLSKPCVSGTYKSITGFGPCTVCPPGTKNPGGNKSSDCQPCKPVELCSLGASSEVNLTVFNSTTQVFSYPDSPIIDNYDDVLLLNFIPNTWKAGCVLSSPLFIAVLSIIFSFTIWLIMLTIKKRQLTSFDTHRKRAKRILKHTDLIGEGERLVGGLASIVIFAIVIYSIVFAVYYLFSYSSDNTWIREACNDSLRNTKFDNALQLPLPDPQGNDWKIFRLLNGQNFTMIVDLINTGAKCDHIDVHHKKRTGHSEKISKTYCNDLKNNFTTSFSFRIPTHTSTAQVTINGPYFIGAIRFCLHGLPKYINDEDEYSELKELDVCTLLHTDKQTIAVSTHFNADLVRVINVTKPLKRSQHTNYSGVWKPITTYIDNLSDELYYAKYGEYLRYASDQTTLTVKFKEQNYYVQNNKSPIIRRGAITFHTFMFMFLLIDTIAMLFIIYKLWGQPLMRCLLQLYYKSRKHEFQSNHTETAIGISSQFTTNCSTSQDIQQQFCAMNAVKTPDESAIIEYSELPHSLLTVQPPFSLTTPSTTQAVLSSDYLTVACPREYFDKRFDMCAEKVERLSNEIVVLRNQNDELNRQIIYLKQYQTNVDHDH</sequence>
<evidence type="ECO:0000313" key="5">
    <source>
        <dbReference type="Proteomes" id="UP000663866"/>
    </source>
</evidence>
<name>A0A819TLD7_9BILA</name>
<dbReference type="EMBL" id="CAJOBF010008672">
    <property type="protein sequence ID" value="CAF4260159.1"/>
    <property type="molecule type" value="Genomic_DNA"/>
</dbReference>
<reference evidence="3" key="1">
    <citation type="submission" date="2021-02" db="EMBL/GenBank/DDBJ databases">
        <authorList>
            <person name="Nowell W R."/>
        </authorList>
    </citation>
    <scope>NUCLEOTIDE SEQUENCE</scope>
</reference>
<keyword evidence="2" id="KW-0732">Signal</keyword>
<gene>
    <name evidence="3" type="ORF">OVN521_LOCUS18952</name>
    <name evidence="4" type="ORF">UXM345_LOCUS31229</name>
</gene>
<dbReference type="Proteomes" id="UP000663866">
    <property type="component" value="Unassembled WGS sequence"/>
</dbReference>
<keyword evidence="1" id="KW-0472">Membrane</keyword>
<feature type="transmembrane region" description="Helical" evidence="1">
    <location>
        <begin position="552"/>
        <end position="572"/>
    </location>
</feature>
<keyword evidence="1" id="KW-1133">Transmembrane helix</keyword>